<keyword evidence="3 7" id="KW-0812">Transmembrane</keyword>
<reference evidence="9" key="1">
    <citation type="submission" date="2016-10" db="EMBL/GenBank/DDBJ databases">
        <authorList>
            <person name="Varghese N."/>
            <person name="Submissions S."/>
        </authorList>
    </citation>
    <scope>NUCLEOTIDE SEQUENCE [LARGE SCALE GENOMIC DNA]</scope>
    <source>
        <strain evidence="9">DSM 22127</strain>
    </source>
</reference>
<comment type="subcellular location">
    <subcellularLocation>
        <location evidence="1">Cell membrane</location>
        <topology evidence="1">Multi-pass membrane protein</topology>
    </subcellularLocation>
</comment>
<proteinExistence type="predicted"/>
<keyword evidence="2" id="KW-1003">Cell membrane</keyword>
<evidence type="ECO:0000256" key="6">
    <source>
        <dbReference type="SAM" id="MobiDB-lite"/>
    </source>
</evidence>
<evidence type="ECO:0000256" key="4">
    <source>
        <dbReference type="ARBA" id="ARBA00022989"/>
    </source>
</evidence>
<feature type="transmembrane region" description="Helical" evidence="7">
    <location>
        <begin position="116"/>
        <end position="138"/>
    </location>
</feature>
<name>A0A1H1W9M5_9ACTN</name>
<feature type="transmembrane region" description="Helical" evidence="7">
    <location>
        <begin position="173"/>
        <end position="206"/>
    </location>
</feature>
<dbReference type="Proteomes" id="UP000198859">
    <property type="component" value="Chromosome I"/>
</dbReference>
<feature type="transmembrane region" description="Helical" evidence="7">
    <location>
        <begin position="317"/>
        <end position="338"/>
    </location>
</feature>
<feature type="transmembrane region" description="Helical" evidence="7">
    <location>
        <begin position="33"/>
        <end position="52"/>
    </location>
</feature>
<dbReference type="STRING" id="642780.SAMN04488570_3072"/>
<dbReference type="EMBL" id="LT629757">
    <property type="protein sequence ID" value="SDS93350.1"/>
    <property type="molecule type" value="Genomic_DNA"/>
</dbReference>
<dbReference type="PANTHER" id="PTHR32196">
    <property type="entry name" value="ABC TRANSPORTER PERMEASE PROTEIN YPHD-RELATED-RELATED"/>
    <property type="match status" value="1"/>
</dbReference>
<dbReference type="GO" id="GO:0022857">
    <property type="term" value="F:transmembrane transporter activity"/>
    <property type="evidence" value="ECO:0007669"/>
    <property type="project" value="InterPro"/>
</dbReference>
<dbReference type="Pfam" id="PF02653">
    <property type="entry name" value="BPD_transp_2"/>
    <property type="match status" value="1"/>
</dbReference>
<feature type="compositionally biased region" description="Polar residues" evidence="6">
    <location>
        <begin position="1"/>
        <end position="10"/>
    </location>
</feature>
<feature type="transmembrane region" description="Helical" evidence="7">
    <location>
        <begin position="238"/>
        <end position="259"/>
    </location>
</feature>
<evidence type="ECO:0000256" key="2">
    <source>
        <dbReference type="ARBA" id="ARBA00022475"/>
    </source>
</evidence>
<evidence type="ECO:0000256" key="1">
    <source>
        <dbReference type="ARBA" id="ARBA00004651"/>
    </source>
</evidence>
<feature type="transmembrane region" description="Helical" evidence="7">
    <location>
        <begin position="72"/>
        <end position="104"/>
    </location>
</feature>
<protein>
    <submittedName>
        <fullName evidence="8">Monosaccharide ABC transporter membrane protein, CUT2 family</fullName>
    </submittedName>
</protein>
<evidence type="ECO:0000256" key="5">
    <source>
        <dbReference type="ARBA" id="ARBA00023136"/>
    </source>
</evidence>
<dbReference type="PANTHER" id="PTHR32196:SF63">
    <property type="entry name" value="INNER MEMBRANE ABC TRANSPORTER PERMEASE PROTEIN YJFF"/>
    <property type="match status" value="1"/>
</dbReference>
<feature type="transmembrane region" description="Helical" evidence="7">
    <location>
        <begin position="292"/>
        <end position="311"/>
    </location>
</feature>
<sequence>MSAPTTTAPRTSGGPGAPSTWERVRTWSPPSQYLPVIATAVVFVSLFTIGGVRYEGFATPDVVLDLLVDNAFLIVLAVGMTFVILTGGIDLSVGSVVALSTMVAARTLEAGWSPGLAVLVVLLTGTVLGLLMGLVIHYFDIQPFIATLAGMFLARGLCYLISVESIPIRDETFYSIAAASIPLPGGLSTTPTAVVALVVVAIAAWVLHRTRFGRTVYALGGSESSALLMGLRVARTKVAVYAISGFCASLAGLLFSLYMLSGYSLHAVGMELDAIAAVVIGGTLLTGGRGLVLGSLLGVLVLGAIQTFISFDGTLSSWWTKITIGALLLLFVVVQRLITRRQP</sequence>
<dbReference type="GO" id="GO:0005886">
    <property type="term" value="C:plasma membrane"/>
    <property type="evidence" value="ECO:0007669"/>
    <property type="project" value="UniProtKB-SubCell"/>
</dbReference>
<evidence type="ECO:0000313" key="8">
    <source>
        <dbReference type="EMBL" id="SDS93350.1"/>
    </source>
</evidence>
<evidence type="ECO:0000313" key="9">
    <source>
        <dbReference type="Proteomes" id="UP000198859"/>
    </source>
</evidence>
<dbReference type="NCBIfam" id="NF008630">
    <property type="entry name" value="PRK11618.1"/>
    <property type="match status" value="1"/>
</dbReference>
<feature type="region of interest" description="Disordered" evidence="6">
    <location>
        <begin position="1"/>
        <end position="22"/>
    </location>
</feature>
<keyword evidence="5 7" id="KW-0472">Membrane</keyword>
<evidence type="ECO:0000256" key="7">
    <source>
        <dbReference type="SAM" id="Phobius"/>
    </source>
</evidence>
<keyword evidence="9" id="KW-1185">Reference proteome</keyword>
<keyword evidence="4 7" id="KW-1133">Transmembrane helix</keyword>
<dbReference type="OrthoDB" id="9808136at2"/>
<dbReference type="AlphaFoldDB" id="A0A1H1W9M5"/>
<dbReference type="CDD" id="cd06579">
    <property type="entry name" value="TM_PBP1_transp_AraH_like"/>
    <property type="match status" value="1"/>
</dbReference>
<organism evidence="8 9">
    <name type="scientific">Nocardioides scoriae</name>
    <dbReference type="NCBI Taxonomy" id="642780"/>
    <lineage>
        <taxon>Bacteria</taxon>
        <taxon>Bacillati</taxon>
        <taxon>Actinomycetota</taxon>
        <taxon>Actinomycetes</taxon>
        <taxon>Propionibacteriales</taxon>
        <taxon>Nocardioidaceae</taxon>
        <taxon>Nocardioides</taxon>
    </lineage>
</organism>
<gene>
    <name evidence="8" type="ORF">SAMN04488570_3072</name>
</gene>
<evidence type="ECO:0000256" key="3">
    <source>
        <dbReference type="ARBA" id="ARBA00022692"/>
    </source>
</evidence>
<dbReference type="InterPro" id="IPR001851">
    <property type="entry name" value="ABC_transp_permease"/>
</dbReference>
<dbReference type="RefSeq" id="WP_091731403.1">
    <property type="nucleotide sequence ID" value="NZ_LT629757.1"/>
</dbReference>
<accession>A0A1H1W9M5</accession>
<feature type="transmembrane region" description="Helical" evidence="7">
    <location>
        <begin position="265"/>
        <end position="285"/>
    </location>
</feature>